<evidence type="ECO:0000256" key="8">
    <source>
        <dbReference type="ARBA" id="ARBA00023326"/>
    </source>
</evidence>
<dbReference type="PANTHER" id="PTHR38050">
    <property type="match status" value="1"/>
</dbReference>
<keyword evidence="11" id="KW-1185">Reference proteome</keyword>
<keyword evidence="5" id="KW-0732">Signal</keyword>
<dbReference type="InterPro" id="IPR043595">
    <property type="entry name" value="FaeB/C/D"/>
</dbReference>
<dbReference type="SUPFAM" id="SSF53474">
    <property type="entry name" value="alpha/beta-Hydrolases"/>
    <property type="match status" value="1"/>
</dbReference>
<keyword evidence="8" id="KW-0624">Polysaccharide degradation</keyword>
<sequence length="320" mass="33660">MSMPMSTTTRSRAMSLRKLLLVPVAVAAALVMAISGPAVSSSQGESASATQAGTVSAAAGCGQAPTLRDGTYTIQSGGKNRSFILDVPDNYDRNRSYRLVLGFHWWGGTATDVATGQTVEREVWSYYGLKRLANNSAIFVAPQGLNNAWANSGGEDVTFVDDLLRRIEGDLCVDTTRRFALGFSYGGAMSYSLACSRPNVFRAVAAYGPPGQISGCAGGTGAVAYFGAHGVSDNIAGGRAMRDRFVRNNGCTAQNPPEPSQGSLRHISTTYAGCTAGRPVVWAAFDGGHIAAPQDGAPGDSGSRTWLPGETWRFFTQFST</sequence>
<evidence type="ECO:0000313" key="10">
    <source>
        <dbReference type="EMBL" id="GAA1167490.1"/>
    </source>
</evidence>
<dbReference type="Proteomes" id="UP001501371">
    <property type="component" value="Unassembled WGS sequence"/>
</dbReference>
<evidence type="ECO:0000256" key="4">
    <source>
        <dbReference type="ARBA" id="ARBA00022651"/>
    </source>
</evidence>
<keyword evidence="6" id="KW-0378">Hydrolase</keyword>
<dbReference type="Gene3D" id="3.40.50.1820">
    <property type="entry name" value="alpha/beta hydrolase"/>
    <property type="match status" value="1"/>
</dbReference>
<proteinExistence type="inferred from homology"/>
<evidence type="ECO:0000256" key="7">
    <source>
        <dbReference type="ARBA" id="ARBA00023277"/>
    </source>
</evidence>
<dbReference type="InterPro" id="IPR029058">
    <property type="entry name" value="AB_hydrolase_fold"/>
</dbReference>
<evidence type="ECO:0008006" key="12">
    <source>
        <dbReference type="Google" id="ProtNLM"/>
    </source>
</evidence>
<evidence type="ECO:0000256" key="2">
    <source>
        <dbReference type="ARBA" id="ARBA00010278"/>
    </source>
</evidence>
<keyword evidence="3" id="KW-0964">Secreted</keyword>
<comment type="function">
    <text evidence="9">Involved in degradation of plant cell walls. Hydrolyzes the feruloyl-arabinose ester bond in arabinoxylans, and the feruloyl-galactose ester bond in pectin. Active against paranitrophenyl-acetate, methyl ferulate and wheat arabinoxylan.</text>
</comment>
<evidence type="ECO:0000256" key="6">
    <source>
        <dbReference type="ARBA" id="ARBA00022801"/>
    </source>
</evidence>
<dbReference type="EMBL" id="BAAAKV010000019">
    <property type="protein sequence ID" value="GAA1167490.1"/>
    <property type="molecule type" value="Genomic_DNA"/>
</dbReference>
<organism evidence="10 11">
    <name type="scientific">Streptomyces hebeiensis</name>
    <dbReference type="NCBI Taxonomy" id="229486"/>
    <lineage>
        <taxon>Bacteria</taxon>
        <taxon>Bacillati</taxon>
        <taxon>Actinomycetota</taxon>
        <taxon>Actinomycetes</taxon>
        <taxon>Kitasatosporales</taxon>
        <taxon>Streptomycetaceae</taxon>
        <taxon>Streptomyces</taxon>
    </lineage>
</organism>
<comment type="subcellular location">
    <subcellularLocation>
        <location evidence="1">Secreted</location>
    </subcellularLocation>
</comment>
<keyword evidence="4" id="KW-0858">Xylan degradation</keyword>
<comment type="caution">
    <text evidence="10">The sequence shown here is derived from an EMBL/GenBank/DDBJ whole genome shotgun (WGS) entry which is preliminary data.</text>
</comment>
<dbReference type="PANTHER" id="PTHR38050:SF1">
    <property type="entry name" value="FERULOYL ESTERASE C"/>
    <property type="match status" value="1"/>
</dbReference>
<accession>A0ABN1UTP8</accession>
<evidence type="ECO:0000256" key="5">
    <source>
        <dbReference type="ARBA" id="ARBA00022729"/>
    </source>
</evidence>
<evidence type="ECO:0000256" key="9">
    <source>
        <dbReference type="ARBA" id="ARBA00025250"/>
    </source>
</evidence>
<name>A0ABN1UTP8_9ACTN</name>
<evidence type="ECO:0000256" key="3">
    <source>
        <dbReference type="ARBA" id="ARBA00022525"/>
    </source>
</evidence>
<keyword evidence="7" id="KW-0119">Carbohydrate metabolism</keyword>
<evidence type="ECO:0000313" key="11">
    <source>
        <dbReference type="Proteomes" id="UP001501371"/>
    </source>
</evidence>
<reference evidence="10 11" key="1">
    <citation type="journal article" date="2019" name="Int. J. Syst. Evol. Microbiol.">
        <title>The Global Catalogue of Microorganisms (GCM) 10K type strain sequencing project: providing services to taxonomists for standard genome sequencing and annotation.</title>
        <authorList>
            <consortium name="The Broad Institute Genomics Platform"/>
            <consortium name="The Broad Institute Genome Sequencing Center for Infectious Disease"/>
            <person name="Wu L."/>
            <person name="Ma J."/>
        </authorList>
    </citation>
    <scope>NUCLEOTIDE SEQUENCE [LARGE SCALE GENOMIC DNA]</scope>
    <source>
        <strain evidence="10 11">JCM 12696</strain>
    </source>
</reference>
<comment type="similarity">
    <text evidence="2">Belongs to the faeC family.</text>
</comment>
<evidence type="ECO:0000256" key="1">
    <source>
        <dbReference type="ARBA" id="ARBA00004613"/>
    </source>
</evidence>
<protein>
    <recommendedName>
        <fullName evidence="12">Hydrolase</fullName>
    </recommendedName>
</protein>
<gene>
    <name evidence="10" type="ORF">GCM10009654_25770</name>
</gene>